<reference evidence="8 9" key="1">
    <citation type="submission" date="2018-02" db="EMBL/GenBank/DDBJ databases">
        <title>The genomes of Aspergillus section Nigri reveals drivers in fungal speciation.</title>
        <authorList>
            <consortium name="DOE Joint Genome Institute"/>
            <person name="Vesth T.C."/>
            <person name="Nybo J."/>
            <person name="Theobald S."/>
            <person name="Brandl J."/>
            <person name="Frisvad J.C."/>
            <person name="Nielsen K.F."/>
            <person name="Lyhne E.K."/>
            <person name="Kogle M.E."/>
            <person name="Kuo A."/>
            <person name="Riley R."/>
            <person name="Clum A."/>
            <person name="Nolan M."/>
            <person name="Lipzen A."/>
            <person name="Salamov A."/>
            <person name="Henrissat B."/>
            <person name="Wiebenga A."/>
            <person name="De vries R.P."/>
            <person name="Grigoriev I.V."/>
            <person name="Mortensen U.H."/>
            <person name="Andersen M.R."/>
            <person name="Baker S.E."/>
        </authorList>
    </citation>
    <scope>NUCLEOTIDE SEQUENCE [LARGE SCALE GENOMIC DNA]</scope>
    <source>
        <strain evidence="8 9">CBS 707.79</strain>
    </source>
</reference>
<keyword evidence="2 6" id="KW-0812">Transmembrane</keyword>
<accession>A0A319DDQ6</accession>
<evidence type="ECO:0000313" key="9">
    <source>
        <dbReference type="Proteomes" id="UP000247810"/>
    </source>
</evidence>
<evidence type="ECO:0000256" key="6">
    <source>
        <dbReference type="SAM" id="Phobius"/>
    </source>
</evidence>
<dbReference type="Proteomes" id="UP000247810">
    <property type="component" value="Unassembled WGS sequence"/>
</dbReference>
<dbReference type="VEuPathDB" id="FungiDB:BO71DRAFT_442477"/>
<dbReference type="OrthoDB" id="2988756at2759"/>
<sequence>MAILLPAVIADTESFTLLAFGLLFIALRIYVRGSQVGSPLKFEVDDYLMPLAGVMFIGETVAAHLVRSKFNGLTNSYMTDEERATLDPRSTEYGDRVWGSKIQVIGWCIYATILWLIKFCVAIFYSRLTTGLNHLPTRVRFAYILLGLTYLTVLLGLLLGCQPLRKNWQISPNPGNICQPTNSTLNVLIMVIPNVLTDLYLMSIPLPLLWTVKINLRQKVPLMCLFSSAAFIILAAIVRAVIVITSGPDGAIAGSQWACRESFVSIVVANLPIIQPLIRKGAGKIGLSGLFTSRKSTLYGHRVESHPLESRDTPTIKRSGTVVSVHANKMAWDGNG</sequence>
<name>A0A319DDQ6_9EURO</name>
<dbReference type="PANTHER" id="PTHR33048">
    <property type="entry name" value="PTH11-LIKE INTEGRAL MEMBRANE PROTEIN (AFU_ORTHOLOGUE AFUA_5G11245)"/>
    <property type="match status" value="1"/>
</dbReference>
<dbReference type="AlphaFoldDB" id="A0A319DDQ6"/>
<keyword evidence="4 6" id="KW-0472">Membrane</keyword>
<feature type="domain" description="Rhodopsin" evidence="7">
    <location>
        <begin position="28"/>
        <end position="280"/>
    </location>
</feature>
<evidence type="ECO:0000313" key="8">
    <source>
        <dbReference type="EMBL" id="PYH92407.1"/>
    </source>
</evidence>
<feature type="transmembrane region" description="Helical" evidence="6">
    <location>
        <begin position="14"/>
        <end position="31"/>
    </location>
</feature>
<proteinExistence type="inferred from homology"/>
<evidence type="ECO:0000259" key="7">
    <source>
        <dbReference type="Pfam" id="PF20684"/>
    </source>
</evidence>
<feature type="non-terminal residue" evidence="8">
    <location>
        <position position="336"/>
    </location>
</feature>
<dbReference type="Pfam" id="PF20684">
    <property type="entry name" value="Fung_rhodopsin"/>
    <property type="match status" value="1"/>
</dbReference>
<evidence type="ECO:0000256" key="5">
    <source>
        <dbReference type="ARBA" id="ARBA00038359"/>
    </source>
</evidence>
<feature type="transmembrane region" description="Helical" evidence="6">
    <location>
        <begin position="47"/>
        <end position="66"/>
    </location>
</feature>
<feature type="transmembrane region" description="Helical" evidence="6">
    <location>
        <begin position="222"/>
        <end position="242"/>
    </location>
</feature>
<evidence type="ECO:0000256" key="2">
    <source>
        <dbReference type="ARBA" id="ARBA00022692"/>
    </source>
</evidence>
<dbReference type="InterPro" id="IPR052337">
    <property type="entry name" value="SAT4-like"/>
</dbReference>
<evidence type="ECO:0000256" key="3">
    <source>
        <dbReference type="ARBA" id="ARBA00022989"/>
    </source>
</evidence>
<keyword evidence="9" id="KW-1185">Reference proteome</keyword>
<comment type="subcellular location">
    <subcellularLocation>
        <location evidence="1">Membrane</location>
        <topology evidence="1">Multi-pass membrane protein</topology>
    </subcellularLocation>
</comment>
<dbReference type="InterPro" id="IPR049326">
    <property type="entry name" value="Rhodopsin_dom_fungi"/>
</dbReference>
<evidence type="ECO:0000256" key="4">
    <source>
        <dbReference type="ARBA" id="ARBA00023136"/>
    </source>
</evidence>
<keyword evidence="3 6" id="KW-1133">Transmembrane helix</keyword>
<evidence type="ECO:0000256" key="1">
    <source>
        <dbReference type="ARBA" id="ARBA00004141"/>
    </source>
</evidence>
<dbReference type="GO" id="GO:0016020">
    <property type="term" value="C:membrane"/>
    <property type="evidence" value="ECO:0007669"/>
    <property type="project" value="UniProtKB-SubCell"/>
</dbReference>
<feature type="transmembrane region" description="Helical" evidence="6">
    <location>
        <begin position="104"/>
        <end position="125"/>
    </location>
</feature>
<gene>
    <name evidence="8" type="ORF">BO71DRAFT_442477</name>
</gene>
<feature type="transmembrane region" description="Helical" evidence="6">
    <location>
        <begin position="141"/>
        <end position="165"/>
    </location>
</feature>
<comment type="similarity">
    <text evidence="5">Belongs to the SAT4 family.</text>
</comment>
<dbReference type="STRING" id="1448320.A0A319DDQ6"/>
<dbReference type="PANTHER" id="PTHR33048:SF2">
    <property type="entry name" value="SRPK"/>
    <property type="match status" value="1"/>
</dbReference>
<dbReference type="EMBL" id="KZ825917">
    <property type="protein sequence ID" value="PYH92407.1"/>
    <property type="molecule type" value="Genomic_DNA"/>
</dbReference>
<feature type="transmembrane region" description="Helical" evidence="6">
    <location>
        <begin position="185"/>
        <end position="210"/>
    </location>
</feature>
<protein>
    <recommendedName>
        <fullName evidence="7">Rhodopsin domain-containing protein</fullName>
    </recommendedName>
</protein>
<organism evidence="8 9">
    <name type="scientific">Aspergillus ellipticus CBS 707.79</name>
    <dbReference type="NCBI Taxonomy" id="1448320"/>
    <lineage>
        <taxon>Eukaryota</taxon>
        <taxon>Fungi</taxon>
        <taxon>Dikarya</taxon>
        <taxon>Ascomycota</taxon>
        <taxon>Pezizomycotina</taxon>
        <taxon>Eurotiomycetes</taxon>
        <taxon>Eurotiomycetidae</taxon>
        <taxon>Eurotiales</taxon>
        <taxon>Aspergillaceae</taxon>
        <taxon>Aspergillus</taxon>
        <taxon>Aspergillus subgen. Circumdati</taxon>
    </lineage>
</organism>